<accession>A0ABQ4JCF8</accession>
<reference evidence="2 3" key="1">
    <citation type="submission" date="2021-01" db="EMBL/GenBank/DDBJ databases">
        <title>Whole genome shotgun sequence of Verrucosispora qiuiae NBRC 106684.</title>
        <authorList>
            <person name="Komaki H."/>
            <person name="Tamura T."/>
        </authorList>
    </citation>
    <scope>NUCLEOTIDE SEQUENCE [LARGE SCALE GENOMIC DNA]</scope>
    <source>
        <strain evidence="2 3">NBRC 106684</strain>
    </source>
</reference>
<sequence>MTAAGTPSGVPGSLAERQARLVAALVAGAAPPPGFAPAPLAAARAALLRKRAGEVARHWPLLAAGLGPRWSATFAEWAADRPSRGGLRDGWDLARTLHDHGTLPPLGTRELAVREATFRYDGERPPRRRRLPAITRTGTTFALQLASRVLLVKGRAPF</sequence>
<evidence type="ECO:0000313" key="3">
    <source>
        <dbReference type="Proteomes" id="UP000653076"/>
    </source>
</evidence>
<keyword evidence="3" id="KW-1185">Reference proteome</keyword>
<name>A0ABQ4JCF8_9ACTN</name>
<comment type="caution">
    <text evidence="2">The sequence shown here is derived from an EMBL/GenBank/DDBJ whole genome shotgun (WGS) entry which is preliminary data.</text>
</comment>
<dbReference type="InterPro" id="IPR058711">
    <property type="entry name" value="SCO6045-like_C"/>
</dbReference>
<evidence type="ECO:0000313" key="2">
    <source>
        <dbReference type="EMBL" id="GIJ27696.1"/>
    </source>
</evidence>
<evidence type="ECO:0000259" key="1">
    <source>
        <dbReference type="Pfam" id="PF26136"/>
    </source>
</evidence>
<feature type="domain" description="SCO6045-like C-terminal" evidence="1">
    <location>
        <begin position="15"/>
        <end position="98"/>
    </location>
</feature>
<dbReference type="Pfam" id="PF26136">
    <property type="entry name" value="SCO6045_C"/>
    <property type="match status" value="1"/>
</dbReference>
<protein>
    <recommendedName>
        <fullName evidence="1">SCO6045-like C-terminal domain-containing protein</fullName>
    </recommendedName>
</protein>
<organism evidence="2 3">
    <name type="scientific">Micromonospora qiuiae</name>
    <dbReference type="NCBI Taxonomy" id="502268"/>
    <lineage>
        <taxon>Bacteria</taxon>
        <taxon>Bacillati</taxon>
        <taxon>Actinomycetota</taxon>
        <taxon>Actinomycetes</taxon>
        <taxon>Micromonosporales</taxon>
        <taxon>Micromonosporaceae</taxon>
        <taxon>Micromonospora</taxon>
    </lineage>
</organism>
<dbReference type="EMBL" id="BOPC01000036">
    <property type="protein sequence ID" value="GIJ27696.1"/>
    <property type="molecule type" value="Genomic_DNA"/>
</dbReference>
<proteinExistence type="predicted"/>
<gene>
    <name evidence="2" type="ORF">Vqi01_28580</name>
</gene>
<dbReference type="Proteomes" id="UP000653076">
    <property type="component" value="Unassembled WGS sequence"/>
</dbReference>
<dbReference type="RefSeq" id="WP_204035255.1">
    <property type="nucleotide sequence ID" value="NZ_BOPC01000036.1"/>
</dbReference>